<dbReference type="InterPro" id="IPR036179">
    <property type="entry name" value="Ig-like_dom_sf"/>
</dbReference>
<dbReference type="InterPro" id="IPR011162">
    <property type="entry name" value="MHC_I/II-like_Ag-recog"/>
</dbReference>
<dbReference type="PANTHER" id="PTHR16675">
    <property type="entry name" value="MHC CLASS I-RELATED"/>
    <property type="match status" value="1"/>
</dbReference>
<evidence type="ECO:0000256" key="4">
    <source>
        <dbReference type="SAM" id="SignalP"/>
    </source>
</evidence>
<dbReference type="InterPro" id="IPR037055">
    <property type="entry name" value="MHC_I-like_Ag-recog_sf"/>
</dbReference>
<dbReference type="InterPro" id="IPR003597">
    <property type="entry name" value="Ig_C1-set"/>
</dbReference>
<evidence type="ECO:0000256" key="1">
    <source>
        <dbReference type="ARBA" id="ARBA00023180"/>
    </source>
</evidence>
<dbReference type="EMBL" id="RJVU01051648">
    <property type="protein sequence ID" value="ROL41336.1"/>
    <property type="molecule type" value="Genomic_DNA"/>
</dbReference>
<proteinExistence type="predicted"/>
<keyword evidence="4" id="KW-0732">Signal</keyword>
<feature type="domain" description="Ig-like" evidence="5">
    <location>
        <begin position="210"/>
        <end position="303"/>
    </location>
</feature>
<reference evidence="6 7" key="1">
    <citation type="submission" date="2018-10" db="EMBL/GenBank/DDBJ databases">
        <title>Genome assembly for a Yunnan-Guizhou Plateau 3E fish, Anabarilius grahami (Regan), and its evolutionary and genetic applications.</title>
        <authorList>
            <person name="Jiang W."/>
        </authorList>
    </citation>
    <scope>NUCLEOTIDE SEQUENCE [LARGE SCALE GENOMIC DNA]</scope>
    <source>
        <strain evidence="6">AG-KIZ</strain>
        <tissue evidence="6">Muscle</tissue>
    </source>
</reference>
<dbReference type="Gene3D" id="3.40.570.10">
    <property type="entry name" value="Extracellular Endonuclease, subunit A"/>
    <property type="match status" value="1"/>
</dbReference>
<keyword evidence="3" id="KW-1133">Transmembrane helix</keyword>
<keyword evidence="1" id="KW-0325">Glycoprotein</keyword>
<dbReference type="InterPro" id="IPR044929">
    <property type="entry name" value="DNA/RNA_non-sp_Endonuclease_sf"/>
</dbReference>
<dbReference type="OrthoDB" id="8890485at2759"/>
<protein>
    <submittedName>
        <fullName evidence="6">H-2 class I histocompatibility antigen, K-D alpha chain</fullName>
    </submittedName>
</protein>
<dbReference type="Pfam" id="PF00129">
    <property type="entry name" value="MHC_I"/>
    <property type="match status" value="1"/>
</dbReference>
<dbReference type="InterPro" id="IPR007110">
    <property type="entry name" value="Ig-like_dom"/>
</dbReference>
<dbReference type="PANTHER" id="PTHR16675:SF193">
    <property type="entry name" value="LOC571647 PROTEIN-RELATED"/>
    <property type="match status" value="1"/>
</dbReference>
<dbReference type="GO" id="GO:0009897">
    <property type="term" value="C:external side of plasma membrane"/>
    <property type="evidence" value="ECO:0007669"/>
    <property type="project" value="TreeGrafter"/>
</dbReference>
<dbReference type="PROSITE" id="PS00290">
    <property type="entry name" value="IG_MHC"/>
    <property type="match status" value="1"/>
</dbReference>
<dbReference type="SUPFAM" id="SSF54452">
    <property type="entry name" value="MHC antigen-recognition domain"/>
    <property type="match status" value="1"/>
</dbReference>
<dbReference type="InterPro" id="IPR044925">
    <property type="entry name" value="His-Me_finger_sf"/>
</dbReference>
<dbReference type="Proteomes" id="UP000281406">
    <property type="component" value="Unassembled WGS sequence"/>
</dbReference>
<keyword evidence="3" id="KW-0812">Transmembrane</keyword>
<evidence type="ECO:0000313" key="6">
    <source>
        <dbReference type="EMBL" id="ROL41336.1"/>
    </source>
</evidence>
<dbReference type="InterPro" id="IPR003006">
    <property type="entry name" value="Ig/MHC_CS"/>
</dbReference>
<dbReference type="GO" id="GO:0005615">
    <property type="term" value="C:extracellular space"/>
    <property type="evidence" value="ECO:0007669"/>
    <property type="project" value="TreeGrafter"/>
</dbReference>
<dbReference type="Gene3D" id="3.30.500.10">
    <property type="entry name" value="MHC class I-like antigen recognition-like"/>
    <property type="match status" value="1"/>
</dbReference>
<feature type="transmembrane region" description="Helical" evidence="3">
    <location>
        <begin position="316"/>
        <end position="342"/>
    </location>
</feature>
<dbReference type="Gene3D" id="2.60.40.10">
    <property type="entry name" value="Immunoglobulins"/>
    <property type="match status" value="1"/>
</dbReference>
<dbReference type="PROSITE" id="PS50835">
    <property type="entry name" value="IG_LIKE"/>
    <property type="match status" value="1"/>
</dbReference>
<evidence type="ECO:0000256" key="2">
    <source>
        <dbReference type="ARBA" id="ARBA00023319"/>
    </source>
</evidence>
<gene>
    <name evidence="6" type="ORF">DPX16_6734</name>
</gene>
<dbReference type="SUPFAM" id="SSF54060">
    <property type="entry name" value="His-Me finger endonucleases"/>
    <property type="match status" value="1"/>
</dbReference>
<keyword evidence="3" id="KW-0472">Membrane</keyword>
<accession>A0A3N0Y551</accession>
<dbReference type="InterPro" id="IPR050208">
    <property type="entry name" value="MHC_class-I_related"/>
</dbReference>
<feature type="signal peptide" evidence="4">
    <location>
        <begin position="1"/>
        <end position="25"/>
    </location>
</feature>
<evidence type="ECO:0000313" key="7">
    <source>
        <dbReference type="Proteomes" id="UP000281406"/>
    </source>
</evidence>
<evidence type="ECO:0000256" key="3">
    <source>
        <dbReference type="SAM" id="Phobius"/>
    </source>
</evidence>
<keyword evidence="7" id="KW-1185">Reference proteome</keyword>
<dbReference type="GO" id="GO:0006955">
    <property type="term" value="P:immune response"/>
    <property type="evidence" value="ECO:0007669"/>
    <property type="project" value="TreeGrafter"/>
</dbReference>
<sequence length="372" mass="43188">MRLLVIISVLLVLGFPFIMTEVVESFSKCSNFFFEGEPPKIEGVLKDSTSQDNTRYKLICQKYKNYYRFATLYDTTMRIPIFSAYKYTGHYGKTPRIQWMMEPQVMFLMVDYLHVLQRRIGCEIEKQGHEFKFSKGVYEFSYDGEDFLSFDNKESQWVAADDTALLTKRKWENEPIINQYTKSYLEKDCVKWLNKYREYADEELRNISAPDVHVFARKCIKEDFKLKLTCMATGVYSKDVMMIIRKNHTSLPEYEMNSTVVQPNHDGSFQIRKTVEIEEDDDDEAEYDCLVSHRTLNESIIVTWDRLCSECPLNTVAAGFVGVVSGGVIMLAISALVFGILVERKNIGEYYEDSRNRLSAVSTEALTQPDDL</sequence>
<keyword evidence="2" id="KW-0393">Immunoglobulin domain</keyword>
<dbReference type="InterPro" id="IPR013783">
    <property type="entry name" value="Ig-like_fold"/>
</dbReference>
<evidence type="ECO:0000259" key="5">
    <source>
        <dbReference type="PROSITE" id="PS50835"/>
    </source>
</evidence>
<dbReference type="Pfam" id="PF07654">
    <property type="entry name" value="C1-set"/>
    <property type="match status" value="1"/>
</dbReference>
<name>A0A3N0Y551_ANAGA</name>
<feature type="chain" id="PRO_5018195385" evidence="4">
    <location>
        <begin position="26"/>
        <end position="372"/>
    </location>
</feature>
<dbReference type="InterPro" id="IPR011161">
    <property type="entry name" value="MHC_I-like_Ag-recog"/>
</dbReference>
<comment type="caution">
    <text evidence="6">The sequence shown here is derived from an EMBL/GenBank/DDBJ whole genome shotgun (WGS) entry which is preliminary data.</text>
</comment>
<organism evidence="6 7">
    <name type="scientific">Anabarilius grahami</name>
    <name type="common">Kanglang fish</name>
    <name type="synonym">Barilius grahami</name>
    <dbReference type="NCBI Taxonomy" id="495550"/>
    <lineage>
        <taxon>Eukaryota</taxon>
        <taxon>Metazoa</taxon>
        <taxon>Chordata</taxon>
        <taxon>Craniata</taxon>
        <taxon>Vertebrata</taxon>
        <taxon>Euteleostomi</taxon>
        <taxon>Actinopterygii</taxon>
        <taxon>Neopterygii</taxon>
        <taxon>Teleostei</taxon>
        <taxon>Ostariophysi</taxon>
        <taxon>Cypriniformes</taxon>
        <taxon>Xenocyprididae</taxon>
        <taxon>Xenocypridinae</taxon>
        <taxon>Xenocypridinae incertae sedis</taxon>
        <taxon>Anabarilius</taxon>
    </lineage>
</organism>
<dbReference type="SUPFAM" id="SSF48726">
    <property type="entry name" value="Immunoglobulin"/>
    <property type="match status" value="1"/>
</dbReference>
<dbReference type="AlphaFoldDB" id="A0A3N0Y551"/>